<name>A0A2K8SXD8_9NOSO</name>
<dbReference type="Proteomes" id="UP000232003">
    <property type="component" value="Chromosome"/>
</dbReference>
<proteinExistence type="predicted"/>
<dbReference type="KEGG" id="nfl:COO91_06104"/>
<gene>
    <name evidence="1" type="ORF">COO91_06104</name>
</gene>
<protein>
    <submittedName>
        <fullName evidence="1">Uncharacterized protein</fullName>
    </submittedName>
</protein>
<evidence type="ECO:0000313" key="1">
    <source>
        <dbReference type="EMBL" id="AUB40104.1"/>
    </source>
</evidence>
<accession>A0A2K8SXD8</accession>
<keyword evidence="2" id="KW-1185">Reference proteome</keyword>
<organism evidence="1 2">
    <name type="scientific">Nostoc flagelliforme CCNUN1</name>
    <dbReference type="NCBI Taxonomy" id="2038116"/>
    <lineage>
        <taxon>Bacteria</taxon>
        <taxon>Bacillati</taxon>
        <taxon>Cyanobacteriota</taxon>
        <taxon>Cyanophyceae</taxon>
        <taxon>Nostocales</taxon>
        <taxon>Nostocaceae</taxon>
        <taxon>Nostoc</taxon>
    </lineage>
</organism>
<dbReference type="AlphaFoldDB" id="A0A2K8SXD8"/>
<sequence>MESLILVNEAQNCFNKCLNWVNLPLILVNECLNSVSKISQTTLHKCQYWIKSN</sequence>
<reference evidence="1 2" key="1">
    <citation type="submission" date="2017-11" db="EMBL/GenBank/DDBJ databases">
        <title>Complete genome of a free-living desiccation-tolerant cyanobacterium and its photosynthetic adaptation to extreme terrestrial habitat.</title>
        <authorList>
            <person name="Shang J."/>
        </authorList>
    </citation>
    <scope>NUCLEOTIDE SEQUENCE [LARGE SCALE GENOMIC DNA]</scope>
    <source>
        <strain evidence="1 2">CCNUN1</strain>
    </source>
</reference>
<evidence type="ECO:0000313" key="2">
    <source>
        <dbReference type="Proteomes" id="UP000232003"/>
    </source>
</evidence>
<dbReference type="EMBL" id="CP024785">
    <property type="protein sequence ID" value="AUB40104.1"/>
    <property type="molecule type" value="Genomic_DNA"/>
</dbReference>